<evidence type="ECO:0000313" key="2">
    <source>
        <dbReference type="EMBL" id="KKL53134.1"/>
    </source>
</evidence>
<dbReference type="AlphaFoldDB" id="A0A0F9CV43"/>
<dbReference type="GO" id="GO:0003677">
    <property type="term" value="F:DNA binding"/>
    <property type="evidence" value="ECO:0007669"/>
    <property type="project" value="InterPro"/>
</dbReference>
<sequence>MNTRCPFDKDNLDYSIYDLELSERSHNCLKRENIFYLATLAKLTAPDLLKIRGLGKNSLDEIKHKLSLWGFVLGMKLGAWVLPREEERT</sequence>
<dbReference type="GO" id="GO:0003899">
    <property type="term" value="F:DNA-directed RNA polymerase activity"/>
    <property type="evidence" value="ECO:0007669"/>
    <property type="project" value="InterPro"/>
</dbReference>
<dbReference type="InterPro" id="IPR011260">
    <property type="entry name" value="RNAP_asu_C"/>
</dbReference>
<comment type="caution">
    <text evidence="2">The sequence shown here is derived from an EMBL/GenBank/DDBJ whole genome shotgun (WGS) entry which is preliminary data.</text>
</comment>
<gene>
    <name evidence="2" type="ORF">LCGC14_2278460</name>
</gene>
<dbReference type="GO" id="GO:0006351">
    <property type="term" value="P:DNA-templated transcription"/>
    <property type="evidence" value="ECO:0007669"/>
    <property type="project" value="InterPro"/>
</dbReference>
<dbReference type="Gene3D" id="1.10.150.20">
    <property type="entry name" value="5' to 3' exonuclease, C-terminal subdomain"/>
    <property type="match status" value="1"/>
</dbReference>
<reference evidence="2" key="1">
    <citation type="journal article" date="2015" name="Nature">
        <title>Complex archaea that bridge the gap between prokaryotes and eukaryotes.</title>
        <authorList>
            <person name="Spang A."/>
            <person name="Saw J.H."/>
            <person name="Jorgensen S.L."/>
            <person name="Zaremba-Niedzwiedzka K."/>
            <person name="Martijn J."/>
            <person name="Lind A.E."/>
            <person name="van Eijk R."/>
            <person name="Schleper C."/>
            <person name="Guy L."/>
            <person name="Ettema T.J."/>
        </authorList>
    </citation>
    <scope>NUCLEOTIDE SEQUENCE</scope>
</reference>
<organism evidence="2">
    <name type="scientific">marine sediment metagenome</name>
    <dbReference type="NCBI Taxonomy" id="412755"/>
    <lineage>
        <taxon>unclassified sequences</taxon>
        <taxon>metagenomes</taxon>
        <taxon>ecological metagenomes</taxon>
    </lineage>
</organism>
<feature type="domain" description="RNA polymerase alpha subunit C-terminal" evidence="1">
    <location>
        <begin position="9"/>
        <end position="67"/>
    </location>
</feature>
<name>A0A0F9CV43_9ZZZZ</name>
<protein>
    <recommendedName>
        <fullName evidence="1">RNA polymerase alpha subunit C-terminal domain-containing protein</fullName>
    </recommendedName>
</protein>
<evidence type="ECO:0000259" key="1">
    <source>
        <dbReference type="Pfam" id="PF03118"/>
    </source>
</evidence>
<dbReference type="EMBL" id="LAZR01031645">
    <property type="protein sequence ID" value="KKL53134.1"/>
    <property type="molecule type" value="Genomic_DNA"/>
</dbReference>
<accession>A0A0F9CV43</accession>
<dbReference type="SUPFAM" id="SSF47789">
    <property type="entry name" value="C-terminal domain of RNA polymerase alpha subunit"/>
    <property type="match status" value="1"/>
</dbReference>
<proteinExistence type="predicted"/>
<dbReference type="Pfam" id="PF03118">
    <property type="entry name" value="RNA_pol_A_CTD"/>
    <property type="match status" value="1"/>
</dbReference>